<dbReference type="InterPro" id="IPR002048">
    <property type="entry name" value="EF_hand_dom"/>
</dbReference>
<dbReference type="InterPro" id="IPR011992">
    <property type="entry name" value="EF-hand-dom_pair"/>
</dbReference>
<evidence type="ECO:0000256" key="1">
    <source>
        <dbReference type="SAM" id="MobiDB-lite"/>
    </source>
</evidence>
<organism evidence="4 5">
    <name type="scientific">Acidovorax lacteus</name>
    <dbReference type="NCBI Taxonomy" id="1924988"/>
    <lineage>
        <taxon>Bacteria</taxon>
        <taxon>Pseudomonadati</taxon>
        <taxon>Pseudomonadota</taxon>
        <taxon>Betaproteobacteria</taxon>
        <taxon>Burkholderiales</taxon>
        <taxon>Comamonadaceae</taxon>
        <taxon>Acidovorax</taxon>
    </lineage>
</organism>
<dbReference type="Pfam" id="PF13499">
    <property type="entry name" value="EF-hand_7"/>
    <property type="match status" value="1"/>
</dbReference>
<feature type="region of interest" description="Disordered" evidence="1">
    <location>
        <begin position="41"/>
        <end position="63"/>
    </location>
</feature>
<dbReference type="Gene3D" id="1.10.238.10">
    <property type="entry name" value="EF-hand"/>
    <property type="match status" value="1"/>
</dbReference>
<proteinExistence type="predicted"/>
<evidence type="ECO:0000259" key="3">
    <source>
        <dbReference type="PROSITE" id="PS50222"/>
    </source>
</evidence>
<dbReference type="PROSITE" id="PS00018">
    <property type="entry name" value="EF_HAND_1"/>
    <property type="match status" value="1"/>
</dbReference>
<feature type="region of interest" description="Disordered" evidence="1">
    <location>
        <begin position="120"/>
        <end position="150"/>
    </location>
</feature>
<comment type="caution">
    <text evidence="4">The sequence shown here is derived from an EMBL/GenBank/DDBJ whole genome shotgun (WGS) entry which is preliminary data.</text>
</comment>
<protein>
    <recommendedName>
        <fullName evidence="3">EF-hand domain-containing protein</fullName>
    </recommendedName>
</protein>
<keyword evidence="5" id="KW-1185">Reference proteome</keyword>
<evidence type="ECO:0000256" key="2">
    <source>
        <dbReference type="SAM" id="SignalP"/>
    </source>
</evidence>
<evidence type="ECO:0000313" key="4">
    <source>
        <dbReference type="EMBL" id="GAA4418570.1"/>
    </source>
</evidence>
<evidence type="ECO:0000313" key="5">
    <source>
        <dbReference type="Proteomes" id="UP001501788"/>
    </source>
</evidence>
<reference evidence="5" key="1">
    <citation type="journal article" date="2019" name="Int. J. Syst. Evol. Microbiol.">
        <title>The Global Catalogue of Microorganisms (GCM) 10K type strain sequencing project: providing services to taxonomists for standard genome sequencing and annotation.</title>
        <authorList>
            <consortium name="The Broad Institute Genomics Platform"/>
            <consortium name="The Broad Institute Genome Sequencing Center for Infectious Disease"/>
            <person name="Wu L."/>
            <person name="Ma J."/>
        </authorList>
    </citation>
    <scope>NUCLEOTIDE SEQUENCE [LARGE SCALE GENOMIC DNA]</scope>
    <source>
        <strain evidence="5">JCM 31890</strain>
    </source>
</reference>
<feature type="chain" id="PRO_5045753932" description="EF-hand domain-containing protein" evidence="2">
    <location>
        <begin position="41"/>
        <end position="150"/>
    </location>
</feature>
<dbReference type="SUPFAM" id="SSF47473">
    <property type="entry name" value="EF-hand"/>
    <property type="match status" value="1"/>
</dbReference>
<gene>
    <name evidence="4" type="ORF">GCM10023090_03690</name>
</gene>
<feature type="signal peptide" evidence="2">
    <location>
        <begin position="1"/>
        <end position="40"/>
    </location>
</feature>
<feature type="compositionally biased region" description="Low complexity" evidence="1">
    <location>
        <begin position="41"/>
        <end position="53"/>
    </location>
</feature>
<accession>A0ABP8KXB3</accession>
<dbReference type="CDD" id="cd00051">
    <property type="entry name" value="EFh"/>
    <property type="match status" value="1"/>
</dbReference>
<dbReference type="PROSITE" id="PS50222">
    <property type="entry name" value="EF_HAND_2"/>
    <property type="match status" value="1"/>
</dbReference>
<name>A0ABP8KXB3_9BURK</name>
<dbReference type="SMART" id="SM00054">
    <property type="entry name" value="EFh"/>
    <property type="match status" value="2"/>
</dbReference>
<dbReference type="Proteomes" id="UP001501788">
    <property type="component" value="Unassembled WGS sequence"/>
</dbReference>
<feature type="domain" description="EF-hand" evidence="3">
    <location>
        <begin position="87"/>
        <end position="122"/>
    </location>
</feature>
<keyword evidence="2" id="KW-0732">Signal</keyword>
<dbReference type="InterPro" id="IPR018247">
    <property type="entry name" value="EF_Hand_1_Ca_BS"/>
</dbReference>
<sequence length="150" mass="16048">MAFRNVFATTTLLSPGVTRLAACAVLLWGLCGAAVSPAWATDPAPSAPSASHPQGTDGVSAGELKAQREFKLLDFNRDGRLSRQEIALVPRLAAVFDEADTDRDGYVSYDEVRAYAAQVRARRDRDRLQASTPPAEQPTPPPGDAAGVRR</sequence>
<dbReference type="EMBL" id="BAABEX010000003">
    <property type="protein sequence ID" value="GAA4418570.1"/>
    <property type="molecule type" value="Genomic_DNA"/>
</dbReference>